<protein>
    <submittedName>
        <fullName evidence="3">ComF family protein</fullName>
    </submittedName>
</protein>
<dbReference type="PANTHER" id="PTHR47505:SF1">
    <property type="entry name" value="DNA UTILIZATION PROTEIN YHGH"/>
    <property type="match status" value="1"/>
</dbReference>
<organism evidence="3 4">
    <name type="scientific">Euzebyella marina</name>
    <dbReference type="NCBI Taxonomy" id="1761453"/>
    <lineage>
        <taxon>Bacteria</taxon>
        <taxon>Pseudomonadati</taxon>
        <taxon>Bacteroidota</taxon>
        <taxon>Flavobacteriia</taxon>
        <taxon>Flavobacteriales</taxon>
        <taxon>Flavobacteriaceae</taxon>
        <taxon>Euzebyella</taxon>
    </lineage>
</organism>
<accession>A0A3G2LC68</accession>
<dbReference type="Proteomes" id="UP000276309">
    <property type="component" value="Chromosome"/>
</dbReference>
<evidence type="ECO:0000313" key="4">
    <source>
        <dbReference type="Proteomes" id="UP000276309"/>
    </source>
</evidence>
<gene>
    <name evidence="3" type="ORF">D1013_19940</name>
</gene>
<dbReference type="Pfam" id="PF00156">
    <property type="entry name" value="Pribosyltran"/>
    <property type="match status" value="1"/>
</dbReference>
<dbReference type="InterPro" id="IPR000836">
    <property type="entry name" value="PRTase_dom"/>
</dbReference>
<dbReference type="AlphaFoldDB" id="A0A3G2LC68"/>
<comment type="similarity">
    <text evidence="1">Belongs to the ComF/GntX family.</text>
</comment>
<evidence type="ECO:0000313" key="3">
    <source>
        <dbReference type="EMBL" id="AYN69838.1"/>
    </source>
</evidence>
<proteinExistence type="inferred from homology"/>
<feature type="domain" description="Phosphoribosyltransferase" evidence="2">
    <location>
        <begin position="143"/>
        <end position="220"/>
    </location>
</feature>
<dbReference type="EMBL" id="CP032050">
    <property type="protein sequence ID" value="AYN69838.1"/>
    <property type="molecule type" value="Genomic_DNA"/>
</dbReference>
<evidence type="ECO:0000259" key="2">
    <source>
        <dbReference type="Pfam" id="PF00156"/>
    </source>
</evidence>
<name>A0A3G2LC68_9FLAO</name>
<dbReference type="OrthoDB" id="9779910at2"/>
<dbReference type="Gene3D" id="3.40.50.2020">
    <property type="match status" value="1"/>
</dbReference>
<reference evidence="3 4" key="1">
    <citation type="submission" date="2018-08" db="EMBL/GenBank/DDBJ databases">
        <title>The reduced genetic potential of extracellular carbohydrate catabolism in Euzebyella marina RN62, a Flavobacteriia bacterium isolated from the hadal water.</title>
        <authorList>
            <person name="Xue C."/>
        </authorList>
    </citation>
    <scope>NUCLEOTIDE SEQUENCE [LARGE SCALE GENOMIC DNA]</scope>
    <source>
        <strain evidence="3 4">RN62</strain>
    </source>
</reference>
<keyword evidence="4" id="KW-1185">Reference proteome</keyword>
<dbReference type="CDD" id="cd06223">
    <property type="entry name" value="PRTases_typeI"/>
    <property type="match status" value="1"/>
</dbReference>
<dbReference type="InterPro" id="IPR051910">
    <property type="entry name" value="ComF/GntX_DNA_util-trans"/>
</dbReference>
<sequence length="238" mass="27482">MYKKLTNILIDINSVLFPRVCFGCNDHLIRGEETLCTVCRNNLPLTDYTFNEENPVDRIFYGRINIEKASSFLFFIEKGIVQQVIHNLKYRNQEHIGDFLGDWYGQQLLENHELKNTIDLVIPVPLHFKKLRKRGYNQVSKFAQKLAFYLKAEYVDNLLVKTSNTKTQTRKSRVGRWQQEKSLYKLQDPSRVNNKRILLVDDVITTGGTMEICAQALSKGTNTTIYIASMAVVPKTGN</sequence>
<dbReference type="KEGG" id="emar:D1013_19940"/>
<evidence type="ECO:0000256" key="1">
    <source>
        <dbReference type="ARBA" id="ARBA00008007"/>
    </source>
</evidence>
<dbReference type="SUPFAM" id="SSF53271">
    <property type="entry name" value="PRTase-like"/>
    <property type="match status" value="1"/>
</dbReference>
<dbReference type="PANTHER" id="PTHR47505">
    <property type="entry name" value="DNA UTILIZATION PROTEIN YHGH"/>
    <property type="match status" value="1"/>
</dbReference>
<dbReference type="InterPro" id="IPR029057">
    <property type="entry name" value="PRTase-like"/>
</dbReference>